<organism evidence="9">
    <name type="scientific">Kapraunia schneideri</name>
    <dbReference type="NCBI Taxonomy" id="717899"/>
    <lineage>
        <taxon>Eukaryota</taxon>
        <taxon>Rhodophyta</taxon>
        <taxon>Florideophyceae</taxon>
        <taxon>Rhodymeniophycidae</taxon>
        <taxon>Ceramiales</taxon>
        <taxon>Rhodomelaceae</taxon>
        <taxon>Kapraunia</taxon>
    </lineage>
</organism>
<dbReference type="InterPro" id="IPR041988">
    <property type="entry name" value="Ribosomal_uL24_KOW"/>
</dbReference>
<dbReference type="PROSITE" id="PS01108">
    <property type="entry name" value="RIBOSOMAL_L24"/>
    <property type="match status" value="1"/>
</dbReference>
<name>A0A1Z1MS81_9FLOR</name>
<evidence type="ECO:0000259" key="8">
    <source>
        <dbReference type="SMART" id="SM00739"/>
    </source>
</evidence>
<sequence length="75" mass="8580">MQIKEGDQVLVISGKEKGRQGKVVSLDKKRSKIIIENLNMKVKHVKPKNNNNKGYIKKIEGPIHQSNVKIYNVKK</sequence>
<evidence type="ECO:0000256" key="5">
    <source>
        <dbReference type="ARBA" id="ARBA00035282"/>
    </source>
</evidence>
<keyword evidence="6" id="KW-0699">rRNA-binding</keyword>
<dbReference type="GO" id="GO:0009507">
    <property type="term" value="C:chloroplast"/>
    <property type="evidence" value="ECO:0007669"/>
    <property type="project" value="UniProtKB-SubCell"/>
</dbReference>
<dbReference type="InterPro" id="IPR003256">
    <property type="entry name" value="Ribosomal_uL24"/>
</dbReference>
<dbReference type="GO" id="GO:1990904">
    <property type="term" value="C:ribonucleoprotein complex"/>
    <property type="evidence" value="ECO:0007669"/>
    <property type="project" value="UniProtKB-KW"/>
</dbReference>
<proteinExistence type="inferred from homology"/>
<feature type="domain" description="KOW" evidence="8">
    <location>
        <begin position="2"/>
        <end position="29"/>
    </location>
</feature>
<evidence type="ECO:0000256" key="7">
    <source>
        <dbReference type="RuleBase" id="RU003477"/>
    </source>
</evidence>
<accession>A0A1Z1MS81</accession>
<dbReference type="EMBL" id="MF101454">
    <property type="protein sequence ID" value="ARW68963.1"/>
    <property type="molecule type" value="Genomic_DNA"/>
</dbReference>
<evidence type="ECO:0000313" key="9">
    <source>
        <dbReference type="EMBL" id="ARW68963.1"/>
    </source>
</evidence>
<dbReference type="Pfam" id="PF17136">
    <property type="entry name" value="ribosomal_L24"/>
    <property type="match status" value="1"/>
</dbReference>
<gene>
    <name evidence="6 9" type="primary">rpl24</name>
</gene>
<dbReference type="GO" id="GO:0005840">
    <property type="term" value="C:ribosome"/>
    <property type="evidence" value="ECO:0007669"/>
    <property type="project" value="UniProtKB-KW"/>
</dbReference>
<evidence type="ECO:0000256" key="2">
    <source>
        <dbReference type="ARBA" id="ARBA00010618"/>
    </source>
</evidence>
<comment type="subunit">
    <text evidence="6">Part of the 50S ribosomal subunit.</text>
</comment>
<dbReference type="InterPro" id="IPR057264">
    <property type="entry name" value="Ribosomal_uL24_C"/>
</dbReference>
<evidence type="ECO:0000256" key="1">
    <source>
        <dbReference type="ARBA" id="ARBA00004072"/>
    </source>
</evidence>
<evidence type="ECO:0000256" key="6">
    <source>
        <dbReference type="HAMAP-Rule" id="MF_01326"/>
    </source>
</evidence>
<geneLocation type="chloroplast" evidence="9"/>
<keyword evidence="9" id="KW-0934">Plastid</keyword>
<dbReference type="SMART" id="SM00739">
    <property type="entry name" value="KOW"/>
    <property type="match status" value="1"/>
</dbReference>
<dbReference type="CDD" id="cd06089">
    <property type="entry name" value="KOW_RPL26"/>
    <property type="match status" value="1"/>
</dbReference>
<protein>
    <recommendedName>
        <fullName evidence="5 6">Large ribosomal subunit protein uL24c</fullName>
    </recommendedName>
</protein>
<comment type="subcellular location">
    <subcellularLocation>
        <location evidence="6">Plastid</location>
        <location evidence="6">Chloroplast</location>
    </subcellularLocation>
</comment>
<keyword evidence="4 6" id="KW-0687">Ribonucleoprotein</keyword>
<dbReference type="Pfam" id="PF00467">
    <property type="entry name" value="KOW"/>
    <property type="match status" value="1"/>
</dbReference>
<dbReference type="SUPFAM" id="SSF50104">
    <property type="entry name" value="Translation proteins SH3-like domain"/>
    <property type="match status" value="1"/>
</dbReference>
<dbReference type="Gene3D" id="2.30.30.30">
    <property type="match status" value="1"/>
</dbReference>
<evidence type="ECO:0000256" key="3">
    <source>
        <dbReference type="ARBA" id="ARBA00022980"/>
    </source>
</evidence>
<dbReference type="RefSeq" id="YP_009399357.1">
    <property type="nucleotide sequence ID" value="NC_035296.1"/>
</dbReference>
<dbReference type="GO" id="GO:0003735">
    <property type="term" value="F:structural constituent of ribosome"/>
    <property type="evidence" value="ECO:0007669"/>
    <property type="project" value="InterPro"/>
</dbReference>
<evidence type="ECO:0000256" key="4">
    <source>
        <dbReference type="ARBA" id="ARBA00023274"/>
    </source>
</evidence>
<dbReference type="PANTHER" id="PTHR12903">
    <property type="entry name" value="MITOCHONDRIAL RIBOSOMAL PROTEIN L24"/>
    <property type="match status" value="1"/>
</dbReference>
<reference evidence="9" key="1">
    <citation type="journal article" date="2017" name="J. Phycol.">
        <title>Analysis of chloroplast genomes and a supermatrix inform reclassification of the Rhodomelaceae (Rhodophyta).</title>
        <authorList>
            <person name="Diaz-Tapia P."/>
            <person name="Maggs C.A."/>
            <person name="West J.A."/>
            <person name="Verbruggen H."/>
        </authorList>
    </citation>
    <scope>NUCLEOTIDE SEQUENCE</scope>
    <source>
        <strain evidence="9">PD1720</strain>
    </source>
</reference>
<dbReference type="HAMAP" id="MF_01326_B">
    <property type="entry name" value="Ribosomal_uL24_B"/>
    <property type="match status" value="1"/>
</dbReference>
<dbReference type="GO" id="GO:0019843">
    <property type="term" value="F:rRNA binding"/>
    <property type="evidence" value="ECO:0007669"/>
    <property type="project" value="UniProtKB-UniRule"/>
</dbReference>
<dbReference type="InterPro" id="IPR014722">
    <property type="entry name" value="Rib_uL2_dom2"/>
</dbReference>
<comment type="similarity">
    <text evidence="2 6 7">Belongs to the universal ribosomal protein uL24 family.</text>
</comment>
<keyword evidence="6" id="KW-0694">RNA-binding</keyword>
<dbReference type="NCBIfam" id="TIGR01079">
    <property type="entry name" value="rplX_bact"/>
    <property type="match status" value="1"/>
</dbReference>
<dbReference type="InterPro" id="IPR005825">
    <property type="entry name" value="Ribosomal_uL24_CS"/>
</dbReference>
<keyword evidence="9" id="KW-0150">Chloroplast</keyword>
<comment type="function">
    <text evidence="1 6">One of two assembly initiator proteins, it binds directly to the 5'-end of the 23S rRNA, where it nucleates assembly of the 50S subunit.</text>
</comment>
<dbReference type="GeneID" id="33362035"/>
<keyword evidence="3 6" id="KW-0689">Ribosomal protein</keyword>
<dbReference type="GO" id="GO:0006412">
    <property type="term" value="P:translation"/>
    <property type="evidence" value="ECO:0007669"/>
    <property type="project" value="UniProtKB-UniRule"/>
</dbReference>
<dbReference type="InterPro" id="IPR008991">
    <property type="entry name" value="Translation_prot_SH3-like_sf"/>
</dbReference>
<dbReference type="InterPro" id="IPR005824">
    <property type="entry name" value="KOW"/>
</dbReference>
<dbReference type="AlphaFoldDB" id="A0A1Z1MS81"/>